<dbReference type="Gene3D" id="3.40.50.620">
    <property type="entry name" value="HUPs"/>
    <property type="match status" value="2"/>
</dbReference>
<comment type="subunit">
    <text evidence="3">Homodimer.</text>
</comment>
<dbReference type="CDD" id="cd00293">
    <property type="entry name" value="USP-like"/>
    <property type="match status" value="2"/>
</dbReference>
<dbReference type="AlphaFoldDB" id="A0A172WPS2"/>
<evidence type="ECO:0000256" key="1">
    <source>
        <dbReference type="ARBA" id="ARBA00004496"/>
    </source>
</evidence>
<evidence type="ECO:0000259" key="5">
    <source>
        <dbReference type="Pfam" id="PF00582"/>
    </source>
</evidence>
<dbReference type="EMBL" id="CP015641">
    <property type="protein sequence ID" value="ANF25357.1"/>
    <property type="molecule type" value="Genomic_DNA"/>
</dbReference>
<dbReference type="Pfam" id="PF00582">
    <property type="entry name" value="Usp"/>
    <property type="match status" value="2"/>
</dbReference>
<protein>
    <submittedName>
        <fullName evidence="6">Universal stress protein UspA-like protein</fullName>
    </submittedName>
</protein>
<dbReference type="Proteomes" id="UP000077787">
    <property type="component" value="Chromosome"/>
</dbReference>
<evidence type="ECO:0000256" key="3">
    <source>
        <dbReference type="ARBA" id="ARBA00011738"/>
    </source>
</evidence>
<organism evidence="6 7">
    <name type="scientific">Stutzerimonas stutzeri</name>
    <name type="common">Pseudomonas stutzeri</name>
    <dbReference type="NCBI Taxonomy" id="316"/>
    <lineage>
        <taxon>Bacteria</taxon>
        <taxon>Pseudomonadati</taxon>
        <taxon>Pseudomonadota</taxon>
        <taxon>Gammaproteobacteria</taxon>
        <taxon>Pseudomonadales</taxon>
        <taxon>Pseudomonadaceae</taxon>
        <taxon>Stutzerimonas</taxon>
    </lineage>
</organism>
<dbReference type="PRINTS" id="PR01438">
    <property type="entry name" value="UNVRSLSTRESS"/>
</dbReference>
<dbReference type="InterPro" id="IPR014729">
    <property type="entry name" value="Rossmann-like_a/b/a_fold"/>
</dbReference>
<dbReference type="SUPFAM" id="SSF52402">
    <property type="entry name" value="Adenine nucleotide alpha hydrolases-like"/>
    <property type="match status" value="2"/>
</dbReference>
<keyword evidence="4" id="KW-0963">Cytoplasm</keyword>
<dbReference type="PANTHER" id="PTHR46268">
    <property type="entry name" value="STRESS RESPONSE PROTEIN NHAX"/>
    <property type="match status" value="1"/>
</dbReference>
<evidence type="ECO:0000313" key="6">
    <source>
        <dbReference type="EMBL" id="ANF25357.1"/>
    </source>
</evidence>
<dbReference type="InterPro" id="IPR006015">
    <property type="entry name" value="Universal_stress_UspA"/>
</dbReference>
<dbReference type="GO" id="GO:0005737">
    <property type="term" value="C:cytoplasm"/>
    <property type="evidence" value="ECO:0007669"/>
    <property type="project" value="UniProtKB-SubCell"/>
</dbReference>
<dbReference type="OrthoDB" id="9792500at2"/>
<accession>A0A172WPS2</accession>
<gene>
    <name evidence="6" type="ORF">PS273GM_09460</name>
</gene>
<feature type="domain" description="UspA" evidence="5">
    <location>
        <begin position="131"/>
        <end position="262"/>
    </location>
</feature>
<reference evidence="6 7" key="1">
    <citation type="submission" date="2016-05" db="EMBL/GenBank/DDBJ databases">
        <title>Genome sequence of Pseudomonas stutzeri 273 and identification of the exopolysaccharide biosynthesis locus.</title>
        <authorList>
            <person name="Wu S."/>
            <person name="Sun C."/>
        </authorList>
    </citation>
    <scope>NUCLEOTIDE SEQUENCE [LARGE SCALE GENOMIC DNA]</scope>
    <source>
        <strain evidence="6 7">273</strain>
    </source>
</reference>
<dbReference type="InterPro" id="IPR006016">
    <property type="entry name" value="UspA"/>
</dbReference>
<comment type="similarity">
    <text evidence="2">Belongs to the universal stress protein A family.</text>
</comment>
<dbReference type="RefSeq" id="WP_064481295.1">
    <property type="nucleotide sequence ID" value="NZ_CP015641.1"/>
</dbReference>
<name>A0A172WPS2_STUST</name>
<evidence type="ECO:0000313" key="7">
    <source>
        <dbReference type="Proteomes" id="UP000077787"/>
    </source>
</evidence>
<sequence length="264" mass="28240">MVQHILVAHDLSPDADLALGRAAQLAQQTGARLSVLHVLAGNPGTAEQRNAQSYLQTTLERHGLAQLQPWIRKGRAAEEILTQAAGLETDLLVMGRHHRQSPQGFAGTTLEQVLQSCTAPLLLAVAPAAPYSQALAALDYSSCASRALQAAWQLLPAASNLTALNIYEMPDLDQPSEPDLALQRELFDQLLSDLQPGLDNSGARLHSSLLHGERNSCLDSAIAALQPQLLALGSHSRGEISNALLGSLTRQYLDLPPCDVLISH</sequence>
<feature type="domain" description="UspA" evidence="5">
    <location>
        <begin position="1"/>
        <end position="123"/>
    </location>
</feature>
<dbReference type="PANTHER" id="PTHR46268:SF23">
    <property type="entry name" value="UNIVERSAL STRESS PROTEIN A-RELATED"/>
    <property type="match status" value="1"/>
</dbReference>
<evidence type="ECO:0000256" key="2">
    <source>
        <dbReference type="ARBA" id="ARBA00008791"/>
    </source>
</evidence>
<proteinExistence type="inferred from homology"/>
<evidence type="ECO:0000256" key="4">
    <source>
        <dbReference type="ARBA" id="ARBA00022490"/>
    </source>
</evidence>
<comment type="subcellular location">
    <subcellularLocation>
        <location evidence="1">Cytoplasm</location>
    </subcellularLocation>
</comment>